<keyword evidence="1" id="KW-0175">Coiled coil</keyword>
<comment type="caution">
    <text evidence="2">The sequence shown here is derived from an EMBL/GenBank/DDBJ whole genome shotgun (WGS) entry which is preliminary data.</text>
</comment>
<dbReference type="Pfam" id="PF09903">
    <property type="entry name" value="DUF2130"/>
    <property type="match status" value="1"/>
</dbReference>
<keyword evidence="3" id="KW-1185">Reference proteome</keyword>
<gene>
    <name evidence="2" type="ORF">GCM10023184_17920</name>
</gene>
<dbReference type="EMBL" id="BAABGY010000007">
    <property type="protein sequence ID" value="GAA4328180.1"/>
    <property type="molecule type" value="Genomic_DNA"/>
</dbReference>
<feature type="coiled-coil region" evidence="1">
    <location>
        <begin position="33"/>
        <end position="224"/>
    </location>
</feature>
<evidence type="ECO:0000313" key="3">
    <source>
        <dbReference type="Proteomes" id="UP001501725"/>
    </source>
</evidence>
<protein>
    <submittedName>
        <fullName evidence="2">DUF2130 domain-containing protein</fullName>
    </submittedName>
</protein>
<accession>A0ABP8GQN9</accession>
<sequence>MPTHINCPSCNSKIDVDQVLSADAEQRIRIQYEKEQQKNVAALAAEKKKLEDEQRSFEEKRRRENEIFQEKLKAEKQKLDEAMKAEKQKIEQEFVAEKRRIESELQQQLKQKISADFENQLRLLQDSATENEAKLKEARRKELEFLQREQQLKTKEAELEIELQKKLLAARNELAEQIRKDEAERIQIKDNEHALKIQELEKKLEDQRKLAEEMKRKAEQGSMQLQGEVQELLLESLLREHFPTDTVSEVGKGVEGADCILTVQNRLGQESGKIIFESKRTKAFSNGWIDKLKTDMRGQQADVAILVTSVFPKDMHCFGERDGVWICTFSEVIALTNALRHTILRVSEARKSEENKGDKMNLLYGYLTGTEFRQQIETIVEGFLSLKNNISRERIQMEKMWKEREKQLEKVLISTSGMYGSIKGIAGASIGSIPLLDDAEEATALEE</sequence>
<name>A0ABP8GQN9_9BACT</name>
<dbReference type="Proteomes" id="UP001501725">
    <property type="component" value="Unassembled WGS sequence"/>
</dbReference>
<dbReference type="RefSeq" id="WP_345255200.1">
    <property type="nucleotide sequence ID" value="NZ_BAABGY010000007.1"/>
</dbReference>
<dbReference type="InterPro" id="IPR019219">
    <property type="entry name" value="DUF2130"/>
</dbReference>
<reference evidence="3" key="1">
    <citation type="journal article" date="2019" name="Int. J. Syst. Evol. Microbiol.">
        <title>The Global Catalogue of Microorganisms (GCM) 10K type strain sequencing project: providing services to taxonomists for standard genome sequencing and annotation.</title>
        <authorList>
            <consortium name="The Broad Institute Genomics Platform"/>
            <consortium name="The Broad Institute Genome Sequencing Center for Infectious Disease"/>
            <person name="Wu L."/>
            <person name="Ma J."/>
        </authorList>
    </citation>
    <scope>NUCLEOTIDE SEQUENCE [LARGE SCALE GENOMIC DNA]</scope>
    <source>
        <strain evidence="3">JCM 17919</strain>
    </source>
</reference>
<proteinExistence type="predicted"/>
<evidence type="ECO:0000256" key="1">
    <source>
        <dbReference type="SAM" id="Coils"/>
    </source>
</evidence>
<organism evidence="2 3">
    <name type="scientific">Flaviaesturariibacter amylovorans</name>
    <dbReference type="NCBI Taxonomy" id="1084520"/>
    <lineage>
        <taxon>Bacteria</taxon>
        <taxon>Pseudomonadati</taxon>
        <taxon>Bacteroidota</taxon>
        <taxon>Chitinophagia</taxon>
        <taxon>Chitinophagales</taxon>
        <taxon>Chitinophagaceae</taxon>
        <taxon>Flaviaestuariibacter</taxon>
    </lineage>
</organism>
<evidence type="ECO:0000313" key="2">
    <source>
        <dbReference type="EMBL" id="GAA4328180.1"/>
    </source>
</evidence>